<reference evidence="1" key="1">
    <citation type="journal article" date="2018" name="Genome Biol.">
        <title>SKESA: strategic k-mer extension for scrupulous assemblies.</title>
        <authorList>
            <person name="Souvorov A."/>
            <person name="Agarwala R."/>
            <person name="Lipman D.J."/>
        </authorList>
    </citation>
    <scope>NUCLEOTIDE SEQUENCE</scope>
    <source>
        <strain evidence="1">Salmonella enterica</strain>
    </source>
</reference>
<dbReference type="Pfam" id="PF10765">
    <property type="entry name" value="Phage_P22_NinX"/>
    <property type="match status" value="1"/>
</dbReference>
<dbReference type="EMBL" id="DAAQSU010000029">
    <property type="protein sequence ID" value="HAE0723538.1"/>
    <property type="molecule type" value="Genomic_DNA"/>
</dbReference>
<gene>
    <name evidence="1" type="ORF">G2801_23375</name>
</gene>
<accession>A0A725JNP9</accession>
<evidence type="ECO:0000313" key="1">
    <source>
        <dbReference type="EMBL" id="HAE0723538.1"/>
    </source>
</evidence>
<reference evidence="1" key="2">
    <citation type="submission" date="2019-04" db="EMBL/GenBank/DDBJ databases">
        <authorList>
            <consortium name="NCBI Pathogen Detection Project"/>
        </authorList>
    </citation>
    <scope>NUCLEOTIDE SEQUENCE</scope>
    <source>
        <strain evidence="1">Salmonella enterica</strain>
    </source>
</reference>
<organism evidence="1">
    <name type="scientific">Salmonella senftenberg</name>
    <dbReference type="NCBI Taxonomy" id="28150"/>
    <lineage>
        <taxon>Bacteria</taxon>
        <taxon>Pseudomonadati</taxon>
        <taxon>Pseudomonadota</taxon>
        <taxon>Gammaproteobacteria</taxon>
        <taxon>Enterobacterales</taxon>
        <taxon>Enterobacteriaceae</taxon>
        <taxon>Salmonella</taxon>
    </lineage>
</organism>
<name>A0A725JNP9_SALSE</name>
<comment type="caution">
    <text evidence="1">The sequence shown here is derived from an EMBL/GenBank/DDBJ whole genome shotgun (WGS) entry which is preliminary data.</text>
</comment>
<proteinExistence type="predicted"/>
<dbReference type="InterPro" id="IPR019701">
    <property type="entry name" value="Phage_P22_NinX"/>
</dbReference>
<sequence>MDYSQLSDFEINKLVANATGTQVEETYQFVNGGEDIADHMSGIVLMRKITSNRKHWKIYDPCNSPSDAWPIIEKYRISIINLDEDEWGARGVAYCKSKRAIHENPLRAAMIVFLMMQRIQ</sequence>
<protein>
    <submittedName>
        <fullName evidence="1">DUF2591 domain-containing protein</fullName>
    </submittedName>
</protein>
<dbReference type="AlphaFoldDB" id="A0A725JNP9"/>